<keyword evidence="1" id="KW-1133">Transmembrane helix</keyword>
<protein>
    <submittedName>
        <fullName evidence="2">Uncharacterized protein</fullName>
    </submittedName>
</protein>
<comment type="caution">
    <text evidence="2">The sequence shown here is derived from an EMBL/GenBank/DDBJ whole genome shotgun (WGS) entry which is preliminary data.</text>
</comment>
<feature type="transmembrane region" description="Helical" evidence="1">
    <location>
        <begin position="7"/>
        <end position="25"/>
    </location>
</feature>
<gene>
    <name evidence="2" type="ORF">ACD_2C00258G0007</name>
</gene>
<dbReference type="AlphaFoldDB" id="K2G3S1"/>
<name>K2G3S1_9BACT</name>
<proteinExistence type="predicted"/>
<accession>K2G3S1</accession>
<keyword evidence="1" id="KW-0812">Transmembrane</keyword>
<organism evidence="2">
    <name type="scientific">uncultured bacterium</name>
    <name type="common">gcode 4</name>
    <dbReference type="NCBI Taxonomy" id="1234023"/>
    <lineage>
        <taxon>Bacteria</taxon>
        <taxon>environmental samples</taxon>
    </lineage>
</organism>
<dbReference type="EMBL" id="AMFJ01000258">
    <property type="protein sequence ID" value="EKE28967.1"/>
    <property type="molecule type" value="Genomic_DNA"/>
</dbReference>
<evidence type="ECO:0000256" key="1">
    <source>
        <dbReference type="SAM" id="Phobius"/>
    </source>
</evidence>
<keyword evidence="1" id="KW-0472">Membrane</keyword>
<evidence type="ECO:0000313" key="2">
    <source>
        <dbReference type="EMBL" id="EKE28967.1"/>
    </source>
</evidence>
<reference evidence="2" key="1">
    <citation type="journal article" date="2012" name="Science">
        <title>Fermentation, hydrogen, and sulfur metabolism in multiple uncultivated bacterial phyla.</title>
        <authorList>
            <person name="Wrighton K.C."/>
            <person name="Thomas B.C."/>
            <person name="Sharon I."/>
            <person name="Miller C.S."/>
            <person name="Castelle C.J."/>
            <person name="VerBerkmoes N.C."/>
            <person name="Wilkins M.J."/>
            <person name="Hettich R.L."/>
            <person name="Lipton M.S."/>
            <person name="Williams K.H."/>
            <person name="Long P.E."/>
            <person name="Banfield J.F."/>
        </authorList>
    </citation>
    <scope>NUCLEOTIDE SEQUENCE [LARGE SCALE GENOMIC DNA]</scope>
</reference>
<sequence length="164" mass="18928">MHKKAKYSLLTITALLTAVISLFVYNDLLLKKEIDDFKSISMDKLDLKICDNLTDAAIKDKCYDNYNSITAFKKLDYNLCNGILDKDLTYACVRNILFFNAKRDRSENPCEVALLKKDDRITCKDYVKLENMMSWWTLLPDCSKISTTEVALACQETKNILRND</sequence>